<keyword evidence="4" id="KW-1133">Transmembrane helix</keyword>
<evidence type="ECO:0000256" key="2">
    <source>
        <dbReference type="ARBA" id="ARBA00022801"/>
    </source>
</evidence>
<dbReference type="eggNOG" id="COG0726">
    <property type="taxonomic scope" value="Bacteria"/>
</dbReference>
<proteinExistence type="predicted"/>
<dbReference type="GeneID" id="78512132"/>
<dbReference type="OrthoDB" id="9763050at2"/>
<keyword evidence="7" id="KW-1185">Reference proteome</keyword>
<dbReference type="GO" id="GO:0016020">
    <property type="term" value="C:membrane"/>
    <property type="evidence" value="ECO:0007669"/>
    <property type="project" value="TreeGrafter"/>
</dbReference>
<dbReference type="SUPFAM" id="SSF88713">
    <property type="entry name" value="Glycoside hydrolase/deacetylase"/>
    <property type="match status" value="1"/>
</dbReference>
<dbReference type="AlphaFoldDB" id="E1QZL4"/>
<sequence length="490" mass="52176">MAEHENDSPTDSSTRREAPSRPTRRVAPARQTHAHGTGKHHSRTAGTHGQGQPTVKKAYYIPSAVYGQGGETGQHALSEKGGHGRRGNGRRRSGKAPALIALVLLVAMIGGGAYLWAHRPVKLTLNGNQIEAQPGESLEKLKDDNKIQVAAGNYVSVLGNVIREGGGTPFSAKVDGEDLSAENVGAYGVRGGETIEIGDGSDTTEDYDATTSEVQPKLVMEGGYGAFAYIKQWGKVGITETRTGRDSGETAEVTVQEVQNCTVFLHNFTPDNGQKLVALTFDDGPSEFTQQYLDILAQYGAKATFFQLGNNIREYPDLAKAVADAGMQVASHSDTHPELTKLDAAALRKELGDSLDSLKDATGVSTTIFRPPYGAFKESTWLNSGGLVSASVLWNQDSEDWRRPGVDAIVANSLRGITNGSIILMHDGGGDRSQDVQALPTIISSLQSQGYTLVTLNELMAADSSIPDDIKTGNATMPADAVWPTELGDN</sequence>
<dbReference type="PATRIC" id="fig|633147.7.peg.834"/>
<evidence type="ECO:0000256" key="3">
    <source>
        <dbReference type="SAM" id="MobiDB-lite"/>
    </source>
</evidence>
<dbReference type="GO" id="GO:0046872">
    <property type="term" value="F:metal ion binding"/>
    <property type="evidence" value="ECO:0007669"/>
    <property type="project" value="UniProtKB-KW"/>
</dbReference>
<feature type="transmembrane region" description="Helical" evidence="4">
    <location>
        <begin position="96"/>
        <end position="117"/>
    </location>
</feature>
<feature type="region of interest" description="Disordered" evidence="3">
    <location>
        <begin position="70"/>
        <end position="93"/>
    </location>
</feature>
<protein>
    <submittedName>
        <fullName evidence="6">Polysaccharide deacetylase</fullName>
    </submittedName>
</protein>
<dbReference type="EMBL" id="CP002106">
    <property type="protein sequence ID" value="ADK67828.1"/>
    <property type="molecule type" value="Genomic_DNA"/>
</dbReference>
<dbReference type="PANTHER" id="PTHR10587">
    <property type="entry name" value="GLYCOSYL TRANSFERASE-RELATED"/>
    <property type="match status" value="1"/>
</dbReference>
<dbReference type="InterPro" id="IPR050248">
    <property type="entry name" value="Polysacc_deacetylase_ArnD"/>
</dbReference>
<dbReference type="Pfam" id="PF01522">
    <property type="entry name" value="Polysacc_deac_1"/>
    <property type="match status" value="1"/>
</dbReference>
<dbReference type="GO" id="GO:0005975">
    <property type="term" value="P:carbohydrate metabolic process"/>
    <property type="evidence" value="ECO:0007669"/>
    <property type="project" value="InterPro"/>
</dbReference>
<reference evidence="6 7" key="1">
    <citation type="journal article" date="2010" name="Stand. Genomic Sci.">
        <title>Complete genome sequence of Olsenella uli type strain (VPI D76D-27C).</title>
        <authorList>
            <person name="Goker M."/>
            <person name="Held B."/>
            <person name="Lucas S."/>
            <person name="Nolan M."/>
            <person name="Yasawong M."/>
            <person name="Glavina Del Rio T."/>
            <person name="Tice H."/>
            <person name="Cheng J.F."/>
            <person name="Bruce D."/>
            <person name="Detter J.C."/>
            <person name="Tapia R."/>
            <person name="Han C."/>
            <person name="Goodwin L."/>
            <person name="Pitluck S."/>
            <person name="Liolios K."/>
            <person name="Ivanova N."/>
            <person name="Mavromatis K."/>
            <person name="Mikhailova N."/>
            <person name="Pati A."/>
            <person name="Chen A."/>
            <person name="Palaniappan K."/>
            <person name="Land M."/>
            <person name="Hauser L."/>
            <person name="Chang Y.J."/>
            <person name="Jeffries C.D."/>
            <person name="Rohde M."/>
            <person name="Sikorski J."/>
            <person name="Pukall R."/>
            <person name="Woyke T."/>
            <person name="Bristow J."/>
            <person name="Eisen J.A."/>
            <person name="Markowitz V."/>
            <person name="Hugenholtz P."/>
            <person name="Kyrpides N.C."/>
            <person name="Klenk H.P."/>
            <person name="Lapidus A."/>
        </authorList>
    </citation>
    <scope>NUCLEOTIDE SEQUENCE [LARGE SCALE GENOMIC DNA]</scope>
    <source>
        <strain evidence="7">ATCC 49627 / DSM 7084 / CIP 109912 / JCM 12494 / NCIMB 702895 / VPI D76D-27C</strain>
    </source>
</reference>
<dbReference type="Proteomes" id="UP000000333">
    <property type="component" value="Chromosome"/>
</dbReference>
<dbReference type="Gene3D" id="3.20.20.370">
    <property type="entry name" value="Glycoside hydrolase/deacetylase"/>
    <property type="match status" value="1"/>
</dbReference>
<dbReference type="CDD" id="cd10917">
    <property type="entry name" value="CE4_NodB_like_6s_7s"/>
    <property type="match status" value="1"/>
</dbReference>
<dbReference type="InterPro" id="IPR002509">
    <property type="entry name" value="NODB_dom"/>
</dbReference>
<keyword evidence="1" id="KW-0479">Metal-binding</keyword>
<evidence type="ECO:0000256" key="1">
    <source>
        <dbReference type="ARBA" id="ARBA00022723"/>
    </source>
</evidence>
<feature type="compositionally biased region" description="Basic and acidic residues" evidence="3">
    <location>
        <begin position="1"/>
        <end position="19"/>
    </location>
</feature>
<dbReference type="InterPro" id="IPR011330">
    <property type="entry name" value="Glyco_hydro/deAcase_b/a-brl"/>
</dbReference>
<feature type="compositionally biased region" description="Basic residues" evidence="3">
    <location>
        <begin position="32"/>
        <end position="43"/>
    </location>
</feature>
<feature type="compositionally biased region" description="Basic residues" evidence="3">
    <location>
        <begin position="83"/>
        <end position="93"/>
    </location>
</feature>
<dbReference type="RefSeq" id="WP_013251580.1">
    <property type="nucleotide sequence ID" value="NC_014363.1"/>
</dbReference>
<feature type="domain" description="NodB homology" evidence="5">
    <location>
        <begin position="275"/>
        <end position="454"/>
    </location>
</feature>
<keyword evidence="2" id="KW-0378">Hydrolase</keyword>
<dbReference type="GO" id="GO:0016810">
    <property type="term" value="F:hydrolase activity, acting on carbon-nitrogen (but not peptide) bonds"/>
    <property type="evidence" value="ECO:0007669"/>
    <property type="project" value="InterPro"/>
</dbReference>
<feature type="region of interest" description="Disordered" evidence="3">
    <location>
        <begin position="1"/>
        <end position="53"/>
    </location>
</feature>
<dbReference type="PROSITE" id="PS51677">
    <property type="entry name" value="NODB"/>
    <property type="match status" value="1"/>
</dbReference>
<gene>
    <name evidence="6" type="ordered locus">Olsu_0714</name>
</gene>
<keyword evidence="4" id="KW-0472">Membrane</keyword>
<keyword evidence="4" id="KW-0812">Transmembrane</keyword>
<evidence type="ECO:0000259" key="5">
    <source>
        <dbReference type="PROSITE" id="PS51677"/>
    </source>
</evidence>
<dbReference type="STRING" id="633147.Olsu_0714"/>
<dbReference type="PANTHER" id="PTHR10587:SF133">
    <property type="entry name" value="CHITIN DEACETYLASE 1-RELATED"/>
    <property type="match status" value="1"/>
</dbReference>
<dbReference type="KEGG" id="ols:Olsu_0714"/>
<evidence type="ECO:0000256" key="4">
    <source>
        <dbReference type="SAM" id="Phobius"/>
    </source>
</evidence>
<evidence type="ECO:0000313" key="6">
    <source>
        <dbReference type="EMBL" id="ADK67828.1"/>
    </source>
</evidence>
<organism evidence="6 7">
    <name type="scientific">Olsenella uli (strain ATCC 49627 / DSM 7084 / CCUG 31166 / CIP 109912 / JCM 12494 / LMG 11480 / NCIMB 702895 / VPI D76D-27C)</name>
    <name type="common">Lactobacillus uli</name>
    <dbReference type="NCBI Taxonomy" id="633147"/>
    <lineage>
        <taxon>Bacteria</taxon>
        <taxon>Bacillati</taxon>
        <taxon>Actinomycetota</taxon>
        <taxon>Coriobacteriia</taxon>
        <taxon>Coriobacteriales</taxon>
        <taxon>Atopobiaceae</taxon>
        <taxon>Olsenella</taxon>
    </lineage>
</organism>
<feature type="compositionally biased region" description="Polar residues" evidence="3">
    <location>
        <begin position="44"/>
        <end position="53"/>
    </location>
</feature>
<accession>E1QZL4</accession>
<name>E1QZL4_OLSUV</name>
<evidence type="ECO:0000313" key="7">
    <source>
        <dbReference type="Proteomes" id="UP000000333"/>
    </source>
</evidence>
<dbReference type="HOGENOM" id="CLU_034359_1_0_11"/>